<name>A0AAX4HPY9_9BACT</name>
<accession>A0AAX4HPY9</accession>
<dbReference type="EMBL" id="CP139487">
    <property type="protein sequence ID" value="WPU65306.1"/>
    <property type="molecule type" value="Genomic_DNA"/>
</dbReference>
<keyword evidence="2" id="KW-1185">Reference proteome</keyword>
<proteinExistence type="predicted"/>
<dbReference type="KEGG" id="psti:SOO65_00930"/>
<organism evidence="1 2">
    <name type="scientific">Peredibacter starrii</name>
    <dbReference type="NCBI Taxonomy" id="28202"/>
    <lineage>
        <taxon>Bacteria</taxon>
        <taxon>Pseudomonadati</taxon>
        <taxon>Bdellovibrionota</taxon>
        <taxon>Bacteriovoracia</taxon>
        <taxon>Bacteriovoracales</taxon>
        <taxon>Bacteriovoracaceae</taxon>
        <taxon>Peredibacter</taxon>
    </lineage>
</organism>
<evidence type="ECO:0000313" key="1">
    <source>
        <dbReference type="EMBL" id="WPU65306.1"/>
    </source>
</evidence>
<protein>
    <submittedName>
        <fullName evidence="1">Uncharacterized protein</fullName>
    </submittedName>
</protein>
<sequence length="164" mass="18354">MSKSSFVLRALKILGLEEMLKLSEVLHVKQVPLKKAAGEELIVWDDEPVQKPVHRTVSAPTPGPQTEARVLNFPKKTITDLAPQVEEDKPEDAKTEESTFLSSEIVLWQREIARSTDTAVHKLDAFKGYNKATEMYVVKTPSVDGKDKIRFAETNGVLINKKQA</sequence>
<evidence type="ECO:0000313" key="2">
    <source>
        <dbReference type="Proteomes" id="UP001324634"/>
    </source>
</evidence>
<reference evidence="1 2" key="1">
    <citation type="submission" date="2023-11" db="EMBL/GenBank/DDBJ databases">
        <title>Peredibacter starrii A3.12.</title>
        <authorList>
            <person name="Mitchell R.J."/>
        </authorList>
    </citation>
    <scope>NUCLEOTIDE SEQUENCE [LARGE SCALE GENOMIC DNA]</scope>
    <source>
        <strain evidence="1 2">A3.12</strain>
    </source>
</reference>
<dbReference type="RefSeq" id="WP_321395538.1">
    <property type="nucleotide sequence ID" value="NZ_CP139487.1"/>
</dbReference>
<gene>
    <name evidence="1" type="ORF">SOO65_00930</name>
</gene>
<dbReference type="Proteomes" id="UP001324634">
    <property type="component" value="Chromosome"/>
</dbReference>
<dbReference type="AlphaFoldDB" id="A0AAX4HPY9"/>